<keyword evidence="3" id="KW-1185">Reference proteome</keyword>
<accession>A0A067M7C3</accession>
<dbReference type="OrthoDB" id="2248459at2759"/>
<dbReference type="HOGENOM" id="CLU_002027_2_0_1"/>
<dbReference type="GO" id="GO:0004439">
    <property type="term" value="F:phosphatidylinositol-4,5-bisphosphate 5-phosphatase activity"/>
    <property type="evidence" value="ECO:0007669"/>
    <property type="project" value="TreeGrafter"/>
</dbReference>
<dbReference type="InterPro" id="IPR036322">
    <property type="entry name" value="WD40_repeat_dom_sf"/>
</dbReference>
<dbReference type="EMBL" id="KL198101">
    <property type="protein sequence ID" value="KDQ07757.1"/>
    <property type="molecule type" value="Genomic_DNA"/>
</dbReference>
<proteinExistence type="predicted"/>
<feature type="domain" description="Inositol polyphosphate-related phosphatase" evidence="1">
    <location>
        <begin position="388"/>
        <end position="733"/>
    </location>
</feature>
<evidence type="ECO:0000259" key="1">
    <source>
        <dbReference type="SMART" id="SM00128"/>
    </source>
</evidence>
<organism evidence="2 3">
    <name type="scientific">Botryobasidium botryosum (strain FD-172 SS1)</name>
    <dbReference type="NCBI Taxonomy" id="930990"/>
    <lineage>
        <taxon>Eukaryota</taxon>
        <taxon>Fungi</taxon>
        <taxon>Dikarya</taxon>
        <taxon>Basidiomycota</taxon>
        <taxon>Agaricomycotina</taxon>
        <taxon>Agaricomycetes</taxon>
        <taxon>Cantharellales</taxon>
        <taxon>Botryobasidiaceae</taxon>
        <taxon>Botryobasidium</taxon>
    </lineage>
</organism>
<dbReference type="PANTHER" id="PTHR11200">
    <property type="entry name" value="INOSITOL 5-PHOSPHATASE"/>
    <property type="match status" value="1"/>
</dbReference>
<dbReference type="Gene3D" id="3.60.10.10">
    <property type="entry name" value="Endonuclease/exonuclease/phosphatase"/>
    <property type="match status" value="1"/>
</dbReference>
<evidence type="ECO:0000313" key="2">
    <source>
        <dbReference type="EMBL" id="KDQ07757.1"/>
    </source>
</evidence>
<dbReference type="InterPro" id="IPR046985">
    <property type="entry name" value="IP5"/>
</dbReference>
<dbReference type="FunCoup" id="A0A067M7C3">
    <property type="interactions" value="41"/>
</dbReference>
<dbReference type="SUPFAM" id="SSF50978">
    <property type="entry name" value="WD40 repeat-like"/>
    <property type="match status" value="1"/>
</dbReference>
<dbReference type="SMART" id="SM00128">
    <property type="entry name" value="IPPc"/>
    <property type="match status" value="1"/>
</dbReference>
<dbReference type="InParanoid" id="A0A067M7C3"/>
<evidence type="ECO:0000313" key="3">
    <source>
        <dbReference type="Proteomes" id="UP000027195"/>
    </source>
</evidence>
<dbReference type="GO" id="GO:0046856">
    <property type="term" value="P:phosphatidylinositol dephosphorylation"/>
    <property type="evidence" value="ECO:0007669"/>
    <property type="project" value="InterPro"/>
</dbReference>
<dbReference type="STRING" id="930990.A0A067M7C3"/>
<dbReference type="SUPFAM" id="SSF56219">
    <property type="entry name" value="DNase I-like"/>
    <property type="match status" value="1"/>
</dbReference>
<dbReference type="Gene3D" id="2.130.10.10">
    <property type="entry name" value="YVTN repeat-like/Quinoprotein amine dehydrogenase"/>
    <property type="match status" value="1"/>
</dbReference>
<sequence length="769" mass="85533">MLEELPDASLCNRRPPWTGHTRAIHVPAHVGVTAISRARVCVGSHVVRVYDTTTAVAPSFSIELKDVGLEWRIKEPRVTAMEFRPTTLREEEGRYLWCGTKDGHLWELDVWTGVITDTKAIAHSAAVTHIFRCGQNMLTLDESGKILVFCGNTAGGSDEMAYMLSTSEGLNSPKVHRISDKQGFVKILKGQLWTSHGPGGIGGSANSHVHGASRGPTIRVYDLASAALGSQFTPMIPLPPDHVGAVTSGTVIISQPERVYLGHEGGNITIWETDSAGTWICVQTVKISASDVVSMEAVANRLWVGSRKGHVSAYDVETKPWTMTNQWQAHDEYPVLKIMLDHQSLDHGQLTVATVGRDEQLRLWDGLLGVDWIDAELLKREASFSTFRNLNVLICSWNIDAAKPESLAGTVENAAFLESVLHSVDAPDIIVFGFQELIDLESRKLTAKTVFLGKHKRGADGPLSDKVSRQYRLWHDRLVLAVRLAMPADSPYSVIHTENLVGLFTCIFVRNTMRSSMRDVSITKVKTGMGGRYGNKGAIVARFVIDDSSICFINCHLAAGQRSKQARNHDAAVILEEKSVFPSATDTEDWIAYVGGGDGSMVLDHEICFLNGDLNYRIDQRRENVIAHLAAGEIGHLLAHDQLLKERSNNPNFRLRHFKEAPITFAPTYKYDRRSSEYDTSEKRRIPAWCDRILYRSRDPNRVEVLHYKRHEANVSDHRPISAGFRVIIKAIDSEARAAVKAQVIEELHANQQGILLQIHDFYAKQLLV</sequence>
<dbReference type="AlphaFoldDB" id="A0A067M7C3"/>
<dbReference type="InterPro" id="IPR036691">
    <property type="entry name" value="Endo/exonu/phosph_ase_sf"/>
</dbReference>
<reference evidence="3" key="1">
    <citation type="journal article" date="2014" name="Proc. Natl. Acad. Sci. U.S.A.">
        <title>Extensive sampling of basidiomycete genomes demonstrates inadequacy of the white-rot/brown-rot paradigm for wood decay fungi.</title>
        <authorList>
            <person name="Riley R."/>
            <person name="Salamov A.A."/>
            <person name="Brown D.W."/>
            <person name="Nagy L.G."/>
            <person name="Floudas D."/>
            <person name="Held B.W."/>
            <person name="Levasseur A."/>
            <person name="Lombard V."/>
            <person name="Morin E."/>
            <person name="Otillar R."/>
            <person name="Lindquist E.A."/>
            <person name="Sun H."/>
            <person name="LaButti K.M."/>
            <person name="Schmutz J."/>
            <person name="Jabbour D."/>
            <person name="Luo H."/>
            <person name="Baker S.E."/>
            <person name="Pisabarro A.G."/>
            <person name="Walton J.D."/>
            <person name="Blanchette R.A."/>
            <person name="Henrissat B."/>
            <person name="Martin F."/>
            <person name="Cullen D."/>
            <person name="Hibbett D.S."/>
            <person name="Grigoriev I.V."/>
        </authorList>
    </citation>
    <scope>NUCLEOTIDE SEQUENCE [LARGE SCALE GENOMIC DNA]</scope>
    <source>
        <strain evidence="3">FD-172 SS1</strain>
    </source>
</reference>
<protein>
    <recommendedName>
        <fullName evidence="1">Inositol polyphosphate-related phosphatase domain-containing protein</fullName>
    </recommendedName>
</protein>
<dbReference type="Proteomes" id="UP000027195">
    <property type="component" value="Unassembled WGS sequence"/>
</dbReference>
<dbReference type="InterPro" id="IPR000300">
    <property type="entry name" value="IPPc"/>
</dbReference>
<gene>
    <name evidence="2" type="ORF">BOTBODRAFT_119643</name>
</gene>
<dbReference type="PANTHER" id="PTHR11200:SF240">
    <property type="entry name" value="INOSITOL POLYPHOSPHATE 5-PHOSPHATASE C9G1.10C-RELATED"/>
    <property type="match status" value="1"/>
</dbReference>
<dbReference type="Pfam" id="PF22669">
    <property type="entry name" value="Exo_endo_phos2"/>
    <property type="match status" value="1"/>
</dbReference>
<dbReference type="InterPro" id="IPR015943">
    <property type="entry name" value="WD40/YVTN_repeat-like_dom_sf"/>
</dbReference>
<name>A0A067M7C3_BOTB1</name>